<dbReference type="Gene3D" id="3.20.20.140">
    <property type="entry name" value="Metal-dependent hydrolases"/>
    <property type="match status" value="1"/>
</dbReference>
<feature type="binding site" evidence="4">
    <location>
        <position position="150"/>
    </location>
    <ligand>
        <name>substrate</name>
    </ligand>
</feature>
<dbReference type="InterPro" id="IPR050287">
    <property type="entry name" value="MTA/SAH_deaminase"/>
</dbReference>
<feature type="binding site" evidence="4">
    <location>
        <position position="69"/>
    </location>
    <ligand>
        <name>Zn(2+)</name>
        <dbReference type="ChEBI" id="CHEBI:29105"/>
    </ligand>
</feature>
<dbReference type="SUPFAM" id="SSF51556">
    <property type="entry name" value="Metallo-dependent hydrolases"/>
    <property type="match status" value="1"/>
</dbReference>
<dbReference type="InterPro" id="IPR023512">
    <property type="entry name" value="Deaminase_MtaD/DadD"/>
</dbReference>
<evidence type="ECO:0000313" key="6">
    <source>
        <dbReference type="EMBL" id="KXK64861.1"/>
    </source>
</evidence>
<keyword evidence="3 4" id="KW-0862">Zinc</keyword>
<comment type="function">
    <text evidence="4">Catalyzes the deamination of 5-methylthioadenosine and S-adenosyl-L-homocysteine into 5-methylthioinosine and S-inosyl-L-homocysteine, respectively. Is also able to deaminate adenosine.</text>
</comment>
<dbReference type="GO" id="GO:0046872">
    <property type="term" value="F:metal ion binding"/>
    <property type="evidence" value="ECO:0007669"/>
    <property type="project" value="UniProtKB-KW"/>
</dbReference>
<dbReference type="EC" id="3.5.4.28" evidence="4"/>
<comment type="catalytic activity">
    <reaction evidence="4">
        <text>S-methyl-5'-thioadenosine + H2O + H(+) = S-methyl-5'-thioinosine + NH4(+)</text>
        <dbReference type="Rhea" id="RHEA:25025"/>
        <dbReference type="ChEBI" id="CHEBI:15377"/>
        <dbReference type="ChEBI" id="CHEBI:15378"/>
        <dbReference type="ChEBI" id="CHEBI:17509"/>
        <dbReference type="ChEBI" id="CHEBI:28938"/>
        <dbReference type="ChEBI" id="CHEBI:48595"/>
        <dbReference type="EC" id="3.5.4.31"/>
    </reaction>
</comment>
<evidence type="ECO:0000313" key="7">
    <source>
        <dbReference type="Proteomes" id="UP000070366"/>
    </source>
</evidence>
<dbReference type="RefSeq" id="WP_082771139.1">
    <property type="nucleotide sequence ID" value="NZ_CABMOF010000001.1"/>
</dbReference>
<feature type="binding site" evidence="4">
    <location>
        <position position="217"/>
    </location>
    <ligand>
        <name>substrate</name>
    </ligand>
</feature>
<proteinExistence type="inferred from homology"/>
<comment type="similarity">
    <text evidence="4">Belongs to the metallo-dependent hydrolases superfamily. MTA/SAH deaminase family.</text>
</comment>
<comment type="cofactor">
    <cofactor evidence="4">
        <name>Zn(2+)</name>
        <dbReference type="ChEBI" id="CHEBI:29105"/>
    </cofactor>
    <text evidence="4">Binds 1 zinc ion per subunit.</text>
</comment>
<evidence type="ECO:0000259" key="5">
    <source>
        <dbReference type="Pfam" id="PF01979"/>
    </source>
</evidence>
<dbReference type="InterPro" id="IPR011059">
    <property type="entry name" value="Metal-dep_hydrolase_composite"/>
</dbReference>
<dbReference type="KEGG" id="cmiu:B1H56_04740"/>
<keyword evidence="1 4" id="KW-0479">Metal-binding</keyword>
<dbReference type="STRING" id="626937.HMPREF3293_02106"/>
<gene>
    <name evidence="4" type="primary">mtaD</name>
    <name evidence="6" type="ORF">HMPREF3293_02106</name>
</gene>
<dbReference type="PANTHER" id="PTHR43794:SF11">
    <property type="entry name" value="AMIDOHYDROLASE-RELATED DOMAIN-CONTAINING PROTEIN"/>
    <property type="match status" value="1"/>
</dbReference>
<feature type="binding site" evidence="4">
    <location>
        <position position="214"/>
    </location>
    <ligand>
        <name>Zn(2+)</name>
        <dbReference type="ChEBI" id="CHEBI:29105"/>
    </ligand>
</feature>
<evidence type="ECO:0000256" key="4">
    <source>
        <dbReference type="HAMAP-Rule" id="MF_01281"/>
    </source>
</evidence>
<dbReference type="Proteomes" id="UP000070366">
    <property type="component" value="Unassembled WGS sequence"/>
</dbReference>
<feature type="binding site" evidence="4">
    <location>
        <position position="302"/>
    </location>
    <ligand>
        <name>Zn(2+)</name>
        <dbReference type="ChEBI" id="CHEBI:29105"/>
    </ligand>
</feature>
<reference evidence="7" key="1">
    <citation type="submission" date="2016-02" db="EMBL/GenBank/DDBJ databases">
        <authorList>
            <person name="Mitreva M."/>
            <person name="Pepin K.H."/>
            <person name="Mihindukulasuriya K.A."/>
            <person name="Fulton R."/>
            <person name="Fronick C."/>
            <person name="O'Laughlin M."/>
            <person name="Miner T."/>
            <person name="Herter B."/>
            <person name="Rosa B.A."/>
            <person name="Cordes M."/>
            <person name="Tomlinson C."/>
            <person name="Wollam A."/>
            <person name="Palsikar V.B."/>
            <person name="Mardis E.R."/>
            <person name="Wilson R.K."/>
        </authorList>
    </citation>
    <scope>NUCLEOTIDE SEQUENCE [LARGE SCALE GENOMIC DNA]</scope>
    <source>
        <strain evidence="7">DSM 22607</strain>
    </source>
</reference>
<evidence type="ECO:0000256" key="2">
    <source>
        <dbReference type="ARBA" id="ARBA00022801"/>
    </source>
</evidence>
<dbReference type="HAMAP" id="MF_01281">
    <property type="entry name" value="MTA_SAH_deamin"/>
    <property type="match status" value="1"/>
</dbReference>
<feature type="binding site" evidence="4">
    <location>
        <position position="187"/>
    </location>
    <ligand>
        <name>substrate</name>
    </ligand>
</feature>
<dbReference type="PANTHER" id="PTHR43794">
    <property type="entry name" value="AMINOHYDROLASE SSNA-RELATED"/>
    <property type="match status" value="1"/>
</dbReference>
<dbReference type="GO" id="GO:0050270">
    <property type="term" value="F:S-adenosylhomocysteine deaminase activity"/>
    <property type="evidence" value="ECO:0007669"/>
    <property type="project" value="UniProtKB-UniRule"/>
</dbReference>
<dbReference type="InterPro" id="IPR032466">
    <property type="entry name" value="Metal_Hydrolase"/>
</dbReference>
<comment type="caution">
    <text evidence="6">The sequence shown here is derived from an EMBL/GenBank/DDBJ whole genome shotgun (WGS) entry which is preliminary data.</text>
</comment>
<dbReference type="Pfam" id="PF01979">
    <property type="entry name" value="Amidohydro_1"/>
    <property type="match status" value="1"/>
</dbReference>
<evidence type="ECO:0000256" key="3">
    <source>
        <dbReference type="ARBA" id="ARBA00022833"/>
    </source>
</evidence>
<name>A0A136Q2H4_9FIRM</name>
<sequence length="432" mass="47227">METETMIEIRHAALVTNNDRDEVVRDATIQVKDGKIAYAGPGKDAPEFSAERVIDAHGNIVMPGFANMHTHVPMNLFRSYADDLDLMTWLNTRIFPAEDKLTKESAYWASMAAMCELAAAGVVAFNEMYFFVDSIARAARESGLRGVLSRAVVTPAPGVGERMLAESKELFEKYNGQGRLKVFLSPHAQYTVNNGMLEQIAQMAEELGTGVHMHVSETRGEHETCMKEQGMTPIELCRKTGLLGVPFYAAHCVWVSEHDMELMAEFGATVLSCPKSNLKLASGIAPLEKMMRKGVRVTLGTDGAASNNKLSMWEEMTYASFLQKGTTYDPKAMPAAQTLKLATRYGAEALGLDSGIVEAGKDADLVMIDTAGIRYTPDYDDVSLLVYAGSDADVCMTMVGGDVIYEDGKFAFADIGEVKAKLAEYAEIMKKI</sequence>
<feature type="domain" description="Amidohydrolase-related" evidence="5">
    <location>
        <begin position="60"/>
        <end position="403"/>
    </location>
</feature>
<dbReference type="AlphaFoldDB" id="A0A136Q2H4"/>
<keyword evidence="2 4" id="KW-0378">Hydrolase</keyword>
<dbReference type="EMBL" id="LSZW01000063">
    <property type="protein sequence ID" value="KXK64861.1"/>
    <property type="molecule type" value="Genomic_DNA"/>
</dbReference>
<dbReference type="EC" id="3.5.4.31" evidence="4"/>
<dbReference type="FunFam" id="3.20.20.140:FF:000014">
    <property type="entry name" value="5-methylthioadenosine/S-adenosylhomocysteine deaminase"/>
    <property type="match status" value="1"/>
</dbReference>
<accession>A0A136Q2H4</accession>
<comment type="catalytic activity">
    <reaction evidence="4">
        <text>S-adenosyl-L-homocysteine + H2O + H(+) = S-inosyl-L-homocysteine + NH4(+)</text>
        <dbReference type="Rhea" id="RHEA:20716"/>
        <dbReference type="ChEBI" id="CHEBI:15377"/>
        <dbReference type="ChEBI" id="CHEBI:15378"/>
        <dbReference type="ChEBI" id="CHEBI:28938"/>
        <dbReference type="ChEBI" id="CHEBI:57856"/>
        <dbReference type="ChEBI" id="CHEBI:57985"/>
        <dbReference type="EC" id="3.5.4.28"/>
    </reaction>
</comment>
<dbReference type="GO" id="GO:0090614">
    <property type="term" value="F:5'-methylthioadenosine deaminase activity"/>
    <property type="evidence" value="ECO:0007669"/>
    <property type="project" value="UniProtKB-UniRule"/>
</dbReference>
<dbReference type="Gene3D" id="2.30.40.10">
    <property type="entry name" value="Urease, subunit C, domain 1"/>
    <property type="match status" value="1"/>
</dbReference>
<feature type="binding site" evidence="4">
    <location>
        <position position="302"/>
    </location>
    <ligand>
        <name>substrate</name>
    </ligand>
</feature>
<feature type="binding site" evidence="4">
    <location>
        <position position="71"/>
    </location>
    <ligand>
        <name>Zn(2+)</name>
        <dbReference type="ChEBI" id="CHEBI:29105"/>
    </ligand>
</feature>
<comment type="caution">
    <text evidence="4">Lacks conserved residue(s) required for the propagation of feature annotation.</text>
</comment>
<dbReference type="OrthoDB" id="9807210at2"/>
<feature type="binding site" evidence="4">
    <location>
        <position position="98"/>
    </location>
    <ligand>
        <name>substrate</name>
    </ligand>
</feature>
<dbReference type="InterPro" id="IPR006680">
    <property type="entry name" value="Amidohydro-rel"/>
</dbReference>
<dbReference type="PATRIC" id="fig|626937.4.peg.2078"/>
<organism evidence="6 7">
    <name type="scientific">Christensenella minuta</name>
    <dbReference type="NCBI Taxonomy" id="626937"/>
    <lineage>
        <taxon>Bacteria</taxon>
        <taxon>Bacillati</taxon>
        <taxon>Bacillota</taxon>
        <taxon>Clostridia</taxon>
        <taxon>Christensenellales</taxon>
        <taxon>Christensenellaceae</taxon>
        <taxon>Christensenella</taxon>
    </lineage>
</organism>
<protein>
    <recommendedName>
        <fullName evidence="4">5-methylthioadenosine/S-adenosylhomocysteine deaminase</fullName>
        <shortName evidence="4">MTA/SAH deaminase</shortName>
        <ecNumber evidence="4">3.5.4.28</ecNumber>
        <ecNumber evidence="4">3.5.4.31</ecNumber>
    </recommendedName>
</protein>
<evidence type="ECO:0000256" key="1">
    <source>
        <dbReference type="ARBA" id="ARBA00022723"/>
    </source>
</evidence>
<keyword evidence="7" id="KW-1185">Reference proteome</keyword>
<dbReference type="CDD" id="cd01298">
    <property type="entry name" value="ATZ_TRZ_like"/>
    <property type="match status" value="1"/>
</dbReference>
<dbReference type="SUPFAM" id="SSF51338">
    <property type="entry name" value="Composite domain of metallo-dependent hydrolases"/>
    <property type="match status" value="1"/>
</dbReference>